<evidence type="ECO:0000313" key="3">
    <source>
        <dbReference type="EMBL" id="GAQ84477.1"/>
    </source>
</evidence>
<gene>
    <name evidence="3" type="ORF">KFL_001900200</name>
</gene>
<dbReference type="Gene3D" id="3.40.50.1110">
    <property type="entry name" value="SGNH hydrolase"/>
    <property type="match status" value="1"/>
</dbReference>
<protein>
    <recommendedName>
        <fullName evidence="5">GDSL esterase/lipase</fullName>
    </recommendedName>
</protein>
<proteinExistence type="inferred from homology"/>
<dbReference type="SUPFAM" id="SSF52266">
    <property type="entry name" value="SGNH hydrolase"/>
    <property type="match status" value="1"/>
</dbReference>
<dbReference type="EMBL" id="DF237139">
    <property type="protein sequence ID" value="GAQ84477.1"/>
    <property type="molecule type" value="Genomic_DNA"/>
</dbReference>
<dbReference type="Proteomes" id="UP000054558">
    <property type="component" value="Unassembled WGS sequence"/>
</dbReference>
<reference evidence="3 4" key="1">
    <citation type="journal article" date="2014" name="Nat. Commun.">
        <title>Klebsormidium flaccidum genome reveals primary factors for plant terrestrial adaptation.</title>
        <authorList>
            <person name="Hori K."/>
            <person name="Maruyama F."/>
            <person name="Fujisawa T."/>
            <person name="Togashi T."/>
            <person name="Yamamoto N."/>
            <person name="Seo M."/>
            <person name="Sato S."/>
            <person name="Yamada T."/>
            <person name="Mori H."/>
            <person name="Tajima N."/>
            <person name="Moriyama T."/>
            <person name="Ikeuchi M."/>
            <person name="Watanabe M."/>
            <person name="Wada H."/>
            <person name="Kobayashi K."/>
            <person name="Saito M."/>
            <person name="Masuda T."/>
            <person name="Sasaki-Sekimoto Y."/>
            <person name="Mashiguchi K."/>
            <person name="Awai K."/>
            <person name="Shimojima M."/>
            <person name="Masuda S."/>
            <person name="Iwai M."/>
            <person name="Nobusawa T."/>
            <person name="Narise T."/>
            <person name="Kondo S."/>
            <person name="Saito H."/>
            <person name="Sato R."/>
            <person name="Murakawa M."/>
            <person name="Ihara Y."/>
            <person name="Oshima-Yamada Y."/>
            <person name="Ohtaka K."/>
            <person name="Satoh M."/>
            <person name="Sonobe K."/>
            <person name="Ishii M."/>
            <person name="Ohtani R."/>
            <person name="Kanamori-Sato M."/>
            <person name="Honoki R."/>
            <person name="Miyazaki D."/>
            <person name="Mochizuki H."/>
            <person name="Umetsu J."/>
            <person name="Higashi K."/>
            <person name="Shibata D."/>
            <person name="Kamiya Y."/>
            <person name="Sato N."/>
            <person name="Nakamura Y."/>
            <person name="Tabata S."/>
            <person name="Ida S."/>
            <person name="Kurokawa K."/>
            <person name="Ohta H."/>
        </authorList>
    </citation>
    <scope>NUCLEOTIDE SEQUENCE [LARGE SCALE GENOMIC DNA]</scope>
    <source>
        <strain evidence="3 4">NIES-2285</strain>
    </source>
</reference>
<sequence>MPALFVFGDSFVDTGNVPYLTKQGAPFPYGTSPRNEYVVSGRFSNGLILPDYLSQMLGLSALSHPFLEPNASWYYGCNFAFSGSGALQAGTNPGPLPEQTTAFKDFVGNATLYWRNVQQSGFSSELSVVPRYPRPEFFAGGLYLIVIGANDVLPIRGNMSIVNDVAASLQSTLQTIYNLGGRNFVVASPIDFGCIPFAINGNKGFCTNWEEAISSALGEAYRSLLASLQTKLSGATFLYLDLYNLTRTNSSNAQPLGFPEPHRACCGAGGPANIDAQCGTPLATSCIDPGRHVYWDNIHFSTDFASALAREIFAGNTYIRPKNVMQAFVLPQLEATFASLEGRI</sequence>
<dbReference type="GO" id="GO:0016788">
    <property type="term" value="F:hydrolase activity, acting on ester bonds"/>
    <property type="evidence" value="ECO:0007669"/>
    <property type="project" value="InterPro"/>
</dbReference>
<accession>A0A1Y1I6X7</accession>
<name>A0A1Y1I6X7_KLENI</name>
<keyword evidence="4" id="KW-1185">Reference proteome</keyword>
<evidence type="ECO:0000256" key="1">
    <source>
        <dbReference type="ARBA" id="ARBA00008668"/>
    </source>
</evidence>
<dbReference type="InterPro" id="IPR001087">
    <property type="entry name" value="GDSL"/>
</dbReference>
<evidence type="ECO:0000256" key="2">
    <source>
        <dbReference type="ARBA" id="ARBA00022801"/>
    </source>
</evidence>
<dbReference type="InterPro" id="IPR051058">
    <property type="entry name" value="GDSL_Est/Lipase"/>
</dbReference>
<evidence type="ECO:0008006" key="5">
    <source>
        <dbReference type="Google" id="ProtNLM"/>
    </source>
</evidence>
<comment type="similarity">
    <text evidence="1">Belongs to the 'GDSL' lipolytic enzyme family.</text>
</comment>
<dbReference type="Pfam" id="PF00657">
    <property type="entry name" value="Lipase_GDSL"/>
    <property type="match status" value="1"/>
</dbReference>
<dbReference type="AlphaFoldDB" id="A0A1Y1I6X7"/>
<dbReference type="PANTHER" id="PTHR45648:SF22">
    <property type="entry name" value="GDSL LIPASE_ACYLHYDROLASE FAMILY PROTEIN (AFU_ORTHOLOGUE AFUA_4G14700)"/>
    <property type="match status" value="1"/>
</dbReference>
<organism evidence="3 4">
    <name type="scientific">Klebsormidium nitens</name>
    <name type="common">Green alga</name>
    <name type="synonym">Ulothrix nitens</name>
    <dbReference type="NCBI Taxonomy" id="105231"/>
    <lineage>
        <taxon>Eukaryota</taxon>
        <taxon>Viridiplantae</taxon>
        <taxon>Streptophyta</taxon>
        <taxon>Klebsormidiophyceae</taxon>
        <taxon>Klebsormidiales</taxon>
        <taxon>Klebsormidiaceae</taxon>
        <taxon>Klebsormidium</taxon>
    </lineage>
</organism>
<dbReference type="OrthoDB" id="1600564at2759"/>
<dbReference type="PANTHER" id="PTHR45648">
    <property type="entry name" value="GDSL LIPASE/ACYLHYDROLASE FAMILY PROTEIN (AFU_ORTHOLOGUE AFUA_4G14700)"/>
    <property type="match status" value="1"/>
</dbReference>
<evidence type="ECO:0000313" key="4">
    <source>
        <dbReference type="Proteomes" id="UP000054558"/>
    </source>
</evidence>
<keyword evidence="2" id="KW-0378">Hydrolase</keyword>
<dbReference type="InterPro" id="IPR036514">
    <property type="entry name" value="SGNH_hydro_sf"/>
</dbReference>